<proteinExistence type="predicted"/>
<sequence length="35" mass="4309">MTWKAYFHNIRTNSHSAVRFYKEKFSNTVRPYSKL</sequence>
<dbReference type="AlphaFoldDB" id="A0A2P2QW58"/>
<name>A0A2P2QW58_RHIMU</name>
<reference evidence="1" key="1">
    <citation type="submission" date="2018-02" db="EMBL/GenBank/DDBJ databases">
        <title>Rhizophora mucronata_Transcriptome.</title>
        <authorList>
            <person name="Meera S.P."/>
            <person name="Sreeshan A."/>
            <person name="Augustine A."/>
        </authorList>
    </citation>
    <scope>NUCLEOTIDE SEQUENCE</scope>
    <source>
        <tissue evidence="1">Leaf</tissue>
    </source>
</reference>
<accession>A0A2P2QW58</accession>
<dbReference type="EMBL" id="GGEC01090758">
    <property type="protein sequence ID" value="MBX71242.1"/>
    <property type="molecule type" value="Transcribed_RNA"/>
</dbReference>
<organism evidence="1">
    <name type="scientific">Rhizophora mucronata</name>
    <name type="common">Asiatic mangrove</name>
    <dbReference type="NCBI Taxonomy" id="61149"/>
    <lineage>
        <taxon>Eukaryota</taxon>
        <taxon>Viridiplantae</taxon>
        <taxon>Streptophyta</taxon>
        <taxon>Embryophyta</taxon>
        <taxon>Tracheophyta</taxon>
        <taxon>Spermatophyta</taxon>
        <taxon>Magnoliopsida</taxon>
        <taxon>eudicotyledons</taxon>
        <taxon>Gunneridae</taxon>
        <taxon>Pentapetalae</taxon>
        <taxon>rosids</taxon>
        <taxon>fabids</taxon>
        <taxon>Malpighiales</taxon>
        <taxon>Rhizophoraceae</taxon>
        <taxon>Rhizophora</taxon>
    </lineage>
</organism>
<evidence type="ECO:0000313" key="1">
    <source>
        <dbReference type="EMBL" id="MBX71242.1"/>
    </source>
</evidence>
<protein>
    <submittedName>
        <fullName evidence="1">Uncharacterized protein</fullName>
    </submittedName>
</protein>